<accession>A0A5C4LYU8</accession>
<evidence type="ECO:0000313" key="2">
    <source>
        <dbReference type="EMBL" id="TNC24348.1"/>
    </source>
</evidence>
<reference evidence="2 3" key="1">
    <citation type="submission" date="2019-06" db="EMBL/GenBank/DDBJ databases">
        <title>Amycolatopsis alkalitolerans sp. nov., isolated from Gastrodia elata Blume.</title>
        <authorList>
            <person name="Narsing Rao M.P."/>
            <person name="Li W.J."/>
        </authorList>
    </citation>
    <scope>NUCLEOTIDE SEQUENCE [LARGE SCALE GENOMIC DNA]</scope>
    <source>
        <strain evidence="2 3">SYSUP0005</strain>
    </source>
</reference>
<evidence type="ECO:0000256" key="1">
    <source>
        <dbReference type="SAM" id="MobiDB-lite"/>
    </source>
</evidence>
<keyword evidence="3" id="KW-1185">Reference proteome</keyword>
<gene>
    <name evidence="2" type="ORF">FG385_18155</name>
</gene>
<dbReference type="AlphaFoldDB" id="A0A5C4LYU8"/>
<dbReference type="Proteomes" id="UP000305546">
    <property type="component" value="Unassembled WGS sequence"/>
</dbReference>
<dbReference type="OrthoDB" id="7838675at2"/>
<proteinExistence type="predicted"/>
<organism evidence="2 3">
    <name type="scientific">Amycolatopsis alkalitolerans</name>
    <dbReference type="NCBI Taxonomy" id="2547244"/>
    <lineage>
        <taxon>Bacteria</taxon>
        <taxon>Bacillati</taxon>
        <taxon>Actinomycetota</taxon>
        <taxon>Actinomycetes</taxon>
        <taxon>Pseudonocardiales</taxon>
        <taxon>Pseudonocardiaceae</taxon>
        <taxon>Amycolatopsis</taxon>
    </lineage>
</organism>
<protein>
    <recommendedName>
        <fullName evidence="4">Lipoprotein</fullName>
    </recommendedName>
</protein>
<feature type="compositionally biased region" description="Low complexity" evidence="1">
    <location>
        <begin position="81"/>
        <end position="94"/>
    </location>
</feature>
<dbReference type="RefSeq" id="WP_139097947.1">
    <property type="nucleotide sequence ID" value="NZ_VDFW01000015.1"/>
</dbReference>
<sequence>MRSRFWVVFALLPGVLLTACGASGGGVLPVVALTPETPPTVRYVLPSRPPTTPPPTKTITVRRPVTTRTVTAAPVSPPPGGTTAPPATSAPAAPEQMSGTVSFYSSVDKSPLGTLLIAFPTILHGLAGGSGTYDDPVTFAAAPGAFAPGTRIYVPDLRRYFVLEDLCASCGGTHIELWTGSALDDGIRTCEARLGAQGTRSYLVSPPPWLPVAPGPLYDGGGCFRP</sequence>
<feature type="region of interest" description="Disordered" evidence="1">
    <location>
        <begin position="71"/>
        <end position="94"/>
    </location>
</feature>
<dbReference type="PROSITE" id="PS51257">
    <property type="entry name" value="PROKAR_LIPOPROTEIN"/>
    <property type="match status" value="1"/>
</dbReference>
<comment type="caution">
    <text evidence="2">The sequence shown here is derived from an EMBL/GenBank/DDBJ whole genome shotgun (WGS) entry which is preliminary data.</text>
</comment>
<name>A0A5C4LYU8_9PSEU</name>
<evidence type="ECO:0008006" key="4">
    <source>
        <dbReference type="Google" id="ProtNLM"/>
    </source>
</evidence>
<evidence type="ECO:0000313" key="3">
    <source>
        <dbReference type="Proteomes" id="UP000305546"/>
    </source>
</evidence>
<dbReference type="EMBL" id="VDFW01000015">
    <property type="protein sequence ID" value="TNC24348.1"/>
    <property type="molecule type" value="Genomic_DNA"/>
</dbReference>